<reference evidence="1" key="1">
    <citation type="submission" date="2014-09" db="EMBL/GenBank/DDBJ databases">
        <authorList>
            <person name="Magalhaes I.L.F."/>
            <person name="Oliveira U."/>
            <person name="Santos F.R."/>
            <person name="Vidigal T.H.D.A."/>
            <person name="Brescovit A.D."/>
            <person name="Santos A.J."/>
        </authorList>
    </citation>
    <scope>NUCLEOTIDE SEQUENCE</scope>
    <source>
        <tissue evidence="1">Shoot tissue taken approximately 20 cm above the soil surface</tissue>
    </source>
</reference>
<name>A0A0A9DJK9_ARUDO</name>
<accession>A0A0A9DJK9</accession>
<protein>
    <submittedName>
        <fullName evidence="1">Uncharacterized protein</fullName>
    </submittedName>
</protein>
<evidence type="ECO:0000313" key="1">
    <source>
        <dbReference type="EMBL" id="JAD85840.1"/>
    </source>
</evidence>
<dbReference type="EMBL" id="GBRH01212055">
    <property type="protein sequence ID" value="JAD85840.1"/>
    <property type="molecule type" value="Transcribed_RNA"/>
</dbReference>
<dbReference type="AlphaFoldDB" id="A0A0A9DJK9"/>
<organism evidence="1">
    <name type="scientific">Arundo donax</name>
    <name type="common">Giant reed</name>
    <name type="synonym">Donax arundinaceus</name>
    <dbReference type="NCBI Taxonomy" id="35708"/>
    <lineage>
        <taxon>Eukaryota</taxon>
        <taxon>Viridiplantae</taxon>
        <taxon>Streptophyta</taxon>
        <taxon>Embryophyta</taxon>
        <taxon>Tracheophyta</taxon>
        <taxon>Spermatophyta</taxon>
        <taxon>Magnoliopsida</taxon>
        <taxon>Liliopsida</taxon>
        <taxon>Poales</taxon>
        <taxon>Poaceae</taxon>
        <taxon>PACMAD clade</taxon>
        <taxon>Arundinoideae</taxon>
        <taxon>Arundineae</taxon>
        <taxon>Arundo</taxon>
    </lineage>
</organism>
<reference evidence="1" key="2">
    <citation type="journal article" date="2015" name="Data Brief">
        <title>Shoot transcriptome of the giant reed, Arundo donax.</title>
        <authorList>
            <person name="Barrero R.A."/>
            <person name="Guerrero F.D."/>
            <person name="Moolhuijzen P."/>
            <person name="Goolsby J.A."/>
            <person name="Tidwell J."/>
            <person name="Bellgard S.E."/>
            <person name="Bellgard M.I."/>
        </authorList>
    </citation>
    <scope>NUCLEOTIDE SEQUENCE</scope>
    <source>
        <tissue evidence="1">Shoot tissue taken approximately 20 cm above the soil surface</tissue>
    </source>
</reference>
<sequence length="105" mass="12221">MLSQGYLISILHNNQTTSSWSQAKAMHPTKQTHLQQVARDEPGSPYPALLYRARLHRSEQPNSPYMNWIVSCLALFQYYLHEQVLDTVHHQKPVHYFFPSDITGQ</sequence>
<proteinExistence type="predicted"/>